<dbReference type="SUPFAM" id="SSF55486">
    <property type="entry name" value="Metalloproteases ('zincins'), catalytic domain"/>
    <property type="match status" value="1"/>
</dbReference>
<dbReference type="InterPro" id="IPR004438">
    <property type="entry name" value="Peptidase_M3B"/>
</dbReference>
<feature type="domain" description="LysM" evidence="7">
    <location>
        <begin position="633"/>
        <end position="677"/>
    </location>
</feature>
<sequence>MKHMKHTKYLISFLLITMILFSQSFSFALDIPTREDVSDAYKWDLTDLYSDRSAFEKDVKLLNDEYIPKLATYEGKLSTAENIIAYFELDIETSTILTNVYMYPYLIMDLNQDSSEATEMAGMADSTYGAYQSATAFAIPEILKLDESVIQDFMALPEMAPYNMTLDKLIKSKAHVLSSDEEKILALASETTSSPKDIYDKVTLADYVKPEILDSEGQKLVLNSSTYYDIIESNDRALREKAYHAKYASYEAIINTIAATMNAEVKKNIFLSKARGYNSALEASLDAEYIPKSIYDNLVNSVNKNLSYLHKYYTVRKKAMGLDELHSYDCYVPLVDNFDFEMSYDDAVKTIETALAPLGDDYIKTFDDGIKSNWLDVYEDDHKYTGGYNWGNYSTHPYILLNYDNSLDAVSTLAHEMGHAINSVYSDRAQNYLNADYPIFTAEVASTANEILLMDYLIKNAKSDDERLYLLNMQINNIRGTVYTQVMFAEFEQTIHEKVESGEALSADYLNNLWLELLHKYYGPDYTVDDVSKTGWSTIPHFYMNFYVYKYATSMSAANEIVNNIIENKPQAIEKYLTFLAAGGSDYPVDILKKAGVDMTASAPVDNLLTYFGELVDTFEATLEKKIASPQTITYTVKANDALWKIAAQYHTTIDVLLKLNQLNDKDLIIVGQKILVPAQ</sequence>
<keyword evidence="5 6" id="KW-0482">Metalloprotease</keyword>
<dbReference type="NCBIfam" id="TIGR00181">
    <property type="entry name" value="pepF"/>
    <property type="match status" value="1"/>
</dbReference>
<name>A0ABR9ZZ35_9FIRM</name>
<dbReference type="RefSeq" id="WP_194703953.1">
    <property type="nucleotide sequence ID" value="NZ_JADKNH010000019.1"/>
</dbReference>
<dbReference type="InterPro" id="IPR045090">
    <property type="entry name" value="Pept_M3A_M3B"/>
</dbReference>
<dbReference type="PROSITE" id="PS51782">
    <property type="entry name" value="LYSM"/>
    <property type="match status" value="1"/>
</dbReference>
<comment type="caution">
    <text evidence="8">The sequence shown here is derived from an EMBL/GenBank/DDBJ whole genome shotgun (WGS) entry which is preliminary data.</text>
</comment>
<accession>A0ABR9ZZ35</accession>
<dbReference type="Proteomes" id="UP000614200">
    <property type="component" value="Unassembled WGS sequence"/>
</dbReference>
<keyword evidence="2 6" id="KW-0479">Metal-binding</keyword>
<dbReference type="SUPFAM" id="SSF54106">
    <property type="entry name" value="LysM domain"/>
    <property type="match status" value="1"/>
</dbReference>
<dbReference type="Pfam" id="PF01476">
    <property type="entry name" value="LysM"/>
    <property type="match status" value="1"/>
</dbReference>
<dbReference type="Gene3D" id="3.10.350.10">
    <property type="entry name" value="LysM domain"/>
    <property type="match status" value="1"/>
</dbReference>
<keyword evidence="1 6" id="KW-0645">Protease</keyword>
<evidence type="ECO:0000259" key="7">
    <source>
        <dbReference type="PROSITE" id="PS51782"/>
    </source>
</evidence>
<dbReference type="EC" id="3.4.24.-" evidence="6"/>
<comment type="cofactor">
    <cofactor evidence="6">
        <name>Zn(2+)</name>
        <dbReference type="ChEBI" id="CHEBI:29105"/>
    </cofactor>
    <text evidence="6">Binds 1 zinc ion.</text>
</comment>
<dbReference type="InterPro" id="IPR013647">
    <property type="entry name" value="OligopepF_N_dom"/>
</dbReference>
<reference evidence="8 9" key="1">
    <citation type="submission" date="2020-11" db="EMBL/GenBank/DDBJ databases">
        <title>Fusibacter basophilias sp. nov.</title>
        <authorList>
            <person name="Qiu D."/>
        </authorList>
    </citation>
    <scope>NUCLEOTIDE SEQUENCE [LARGE SCALE GENOMIC DNA]</scope>
    <source>
        <strain evidence="8 9">Q10-2</strain>
    </source>
</reference>
<dbReference type="CDD" id="cd00118">
    <property type="entry name" value="LysM"/>
    <property type="match status" value="1"/>
</dbReference>
<dbReference type="Pfam" id="PF01432">
    <property type="entry name" value="Peptidase_M3"/>
    <property type="match status" value="1"/>
</dbReference>
<dbReference type="SMART" id="SM00257">
    <property type="entry name" value="LysM"/>
    <property type="match status" value="1"/>
</dbReference>
<dbReference type="Gene3D" id="1.10.1370.20">
    <property type="entry name" value="Oligoendopeptidase f, C-terminal domain"/>
    <property type="match status" value="1"/>
</dbReference>
<evidence type="ECO:0000313" key="8">
    <source>
        <dbReference type="EMBL" id="MBF4695714.1"/>
    </source>
</evidence>
<protein>
    <recommendedName>
        <fullName evidence="6">Oligopeptidase F</fullName>
        <ecNumber evidence="6">3.4.24.-</ecNumber>
    </recommendedName>
</protein>
<dbReference type="PANTHER" id="PTHR11804">
    <property type="entry name" value="PROTEASE M3 THIMET OLIGOPEPTIDASE-RELATED"/>
    <property type="match status" value="1"/>
</dbReference>
<dbReference type="Gene3D" id="1.10.287.830">
    <property type="entry name" value="putative peptidase helix hairpin domain like"/>
    <property type="match status" value="1"/>
</dbReference>
<evidence type="ECO:0000313" key="9">
    <source>
        <dbReference type="Proteomes" id="UP000614200"/>
    </source>
</evidence>
<comment type="similarity">
    <text evidence="6">Belongs to the peptidase M3B family.</text>
</comment>
<evidence type="ECO:0000256" key="1">
    <source>
        <dbReference type="ARBA" id="ARBA00022670"/>
    </source>
</evidence>
<dbReference type="InterPro" id="IPR018392">
    <property type="entry name" value="LysM"/>
</dbReference>
<proteinExistence type="inferred from homology"/>
<evidence type="ECO:0000256" key="4">
    <source>
        <dbReference type="ARBA" id="ARBA00022833"/>
    </source>
</evidence>
<comment type="function">
    <text evidence="6">Has oligopeptidase activity and degrades a variety of small bioactive peptides.</text>
</comment>
<evidence type="ECO:0000256" key="2">
    <source>
        <dbReference type="ARBA" id="ARBA00022723"/>
    </source>
</evidence>
<keyword evidence="3 6" id="KW-0378">Hydrolase</keyword>
<evidence type="ECO:0000256" key="6">
    <source>
        <dbReference type="RuleBase" id="RU368091"/>
    </source>
</evidence>
<keyword evidence="9" id="KW-1185">Reference proteome</keyword>
<organism evidence="8 9">
    <name type="scientific">Fusibacter ferrireducens</name>
    <dbReference type="NCBI Taxonomy" id="2785058"/>
    <lineage>
        <taxon>Bacteria</taxon>
        <taxon>Bacillati</taxon>
        <taxon>Bacillota</taxon>
        <taxon>Clostridia</taxon>
        <taxon>Eubacteriales</taxon>
        <taxon>Eubacteriales Family XII. Incertae Sedis</taxon>
        <taxon>Fusibacter</taxon>
    </lineage>
</organism>
<dbReference type="PANTHER" id="PTHR11804:SF84">
    <property type="entry name" value="SACCHAROLYSIN"/>
    <property type="match status" value="1"/>
</dbReference>
<gene>
    <name evidence="8" type="primary">pepF</name>
    <name evidence="8" type="ORF">ISU02_21675</name>
</gene>
<dbReference type="InterPro" id="IPR042088">
    <property type="entry name" value="OligoPept_F_C"/>
</dbReference>
<dbReference type="CDD" id="cd09608">
    <property type="entry name" value="M3B_PepF"/>
    <property type="match status" value="1"/>
</dbReference>
<evidence type="ECO:0000256" key="3">
    <source>
        <dbReference type="ARBA" id="ARBA00022801"/>
    </source>
</evidence>
<dbReference type="Gene3D" id="1.20.140.70">
    <property type="entry name" value="Oligopeptidase f, N-terminal domain"/>
    <property type="match status" value="1"/>
</dbReference>
<evidence type="ECO:0000256" key="5">
    <source>
        <dbReference type="ARBA" id="ARBA00023049"/>
    </source>
</evidence>
<dbReference type="Pfam" id="PF08439">
    <property type="entry name" value="Peptidase_M3_N"/>
    <property type="match status" value="1"/>
</dbReference>
<dbReference type="InterPro" id="IPR001567">
    <property type="entry name" value="Pept_M3A_M3B_dom"/>
</dbReference>
<keyword evidence="4 6" id="KW-0862">Zinc</keyword>
<dbReference type="EMBL" id="JADKNH010000019">
    <property type="protein sequence ID" value="MBF4695714.1"/>
    <property type="molecule type" value="Genomic_DNA"/>
</dbReference>
<dbReference type="InterPro" id="IPR036779">
    <property type="entry name" value="LysM_dom_sf"/>
</dbReference>